<evidence type="ECO:0008006" key="4">
    <source>
        <dbReference type="Google" id="ProtNLM"/>
    </source>
</evidence>
<dbReference type="OrthoDB" id="5396at2759"/>
<proteinExistence type="inferred from homology"/>
<accession>A0A427YRN5</accession>
<comment type="similarity">
    <text evidence="1">Belongs to the Cyclase 1 superfamily.</text>
</comment>
<gene>
    <name evidence="2" type="ORF">EHS25_006388</name>
</gene>
<dbReference type="Proteomes" id="UP000279259">
    <property type="component" value="Unassembled WGS sequence"/>
</dbReference>
<dbReference type="PANTHER" id="PTHR34861">
    <property type="match status" value="1"/>
</dbReference>
<evidence type="ECO:0000256" key="1">
    <source>
        <dbReference type="ARBA" id="ARBA00007865"/>
    </source>
</evidence>
<dbReference type="SUPFAM" id="SSF102198">
    <property type="entry name" value="Putative cyclase"/>
    <property type="match status" value="1"/>
</dbReference>
<keyword evidence="3" id="KW-1185">Reference proteome</keyword>
<dbReference type="Pfam" id="PF04199">
    <property type="entry name" value="Cyclase"/>
    <property type="match status" value="1"/>
</dbReference>
<evidence type="ECO:0000313" key="2">
    <source>
        <dbReference type="EMBL" id="RSH93740.1"/>
    </source>
</evidence>
<dbReference type="Gene3D" id="3.50.30.50">
    <property type="entry name" value="Putative cyclase"/>
    <property type="match status" value="1"/>
</dbReference>
<dbReference type="EMBL" id="RSCD01000003">
    <property type="protein sequence ID" value="RSH93740.1"/>
    <property type="molecule type" value="Genomic_DNA"/>
</dbReference>
<sequence length="320" mass="35612">MTMSACTFDELKCRDGPPLNAWGLYGADDELGRLNLIDAAAVQRGCDSVKHGLAINLNLPMSFEPLNPARAPFSHEIIHRRHCNDDHVSLNTQSSTQWDGFRHYPYQNYPTEGSFTYFGGMSSDDAKDKTVTKYGIQNYARKPITSRAHLLDIPLYLERNGLPPISHFDQTTPITLNMLRGCAEDAGVKFQPGDVLLVRTGWTEAYLALSPEERRKLPERKVRASCGVSQTEDVLRWHWDNGIAAVASDTVAYECYPAPVPPSIHEVFLAGWGMPIGELFDLRELSAACTRVKQWTFLFTSMVLNIEGGIASPPNAQAIL</sequence>
<dbReference type="PANTHER" id="PTHR34861:SF11">
    <property type="entry name" value="CYCLASE"/>
    <property type="match status" value="1"/>
</dbReference>
<dbReference type="GO" id="GO:0004061">
    <property type="term" value="F:arylformamidase activity"/>
    <property type="evidence" value="ECO:0007669"/>
    <property type="project" value="InterPro"/>
</dbReference>
<dbReference type="InterPro" id="IPR037175">
    <property type="entry name" value="KFase_sf"/>
</dbReference>
<dbReference type="AlphaFoldDB" id="A0A427YRN5"/>
<organism evidence="2 3">
    <name type="scientific">Saitozyma podzolica</name>
    <dbReference type="NCBI Taxonomy" id="1890683"/>
    <lineage>
        <taxon>Eukaryota</taxon>
        <taxon>Fungi</taxon>
        <taxon>Dikarya</taxon>
        <taxon>Basidiomycota</taxon>
        <taxon>Agaricomycotina</taxon>
        <taxon>Tremellomycetes</taxon>
        <taxon>Tremellales</taxon>
        <taxon>Trimorphomycetaceae</taxon>
        <taxon>Saitozyma</taxon>
    </lineage>
</organism>
<dbReference type="InterPro" id="IPR007325">
    <property type="entry name" value="KFase/CYL"/>
</dbReference>
<evidence type="ECO:0000313" key="3">
    <source>
        <dbReference type="Proteomes" id="UP000279259"/>
    </source>
</evidence>
<reference evidence="2 3" key="1">
    <citation type="submission" date="2018-11" db="EMBL/GenBank/DDBJ databases">
        <title>Genome sequence of Saitozyma podzolica DSM 27192.</title>
        <authorList>
            <person name="Aliyu H."/>
            <person name="Gorte O."/>
            <person name="Ochsenreither K."/>
        </authorList>
    </citation>
    <scope>NUCLEOTIDE SEQUENCE [LARGE SCALE GENOMIC DNA]</scope>
    <source>
        <strain evidence="2 3">DSM 27192</strain>
    </source>
</reference>
<name>A0A427YRN5_9TREE</name>
<dbReference type="STRING" id="1890683.A0A427YRN5"/>
<comment type="caution">
    <text evidence="2">The sequence shown here is derived from an EMBL/GenBank/DDBJ whole genome shotgun (WGS) entry which is preliminary data.</text>
</comment>
<dbReference type="GO" id="GO:0019441">
    <property type="term" value="P:L-tryptophan catabolic process to kynurenine"/>
    <property type="evidence" value="ECO:0007669"/>
    <property type="project" value="InterPro"/>
</dbReference>
<protein>
    <recommendedName>
        <fullName evidence="4">Cyclase</fullName>
    </recommendedName>
</protein>